<dbReference type="InterPro" id="IPR051814">
    <property type="entry name" value="NAD(P)H-dep_FMN_reductase"/>
</dbReference>
<sequence>MEHVTIIATSLNGDSKSQQLARIFQRELGTVSSELVDLRELSLPLAGTEEAWSSEEAAQLKQAIERASHVVFAVPIYCYDVNAAAKNVIELVGRALSKKVVGFLCAAGGENSYMSVMGFANHLMLDFRSVICPRYVYASPSSWLENGELDTALLERIQTLVDDLSEIQVGSSASAC</sequence>
<evidence type="ECO:0000256" key="4">
    <source>
        <dbReference type="ARBA" id="ARBA00023002"/>
    </source>
</evidence>
<evidence type="ECO:0000256" key="3">
    <source>
        <dbReference type="ARBA" id="ARBA00022643"/>
    </source>
</evidence>
<evidence type="ECO:0000313" key="7">
    <source>
        <dbReference type="Proteomes" id="UP001597297"/>
    </source>
</evidence>
<dbReference type="RefSeq" id="WP_377094549.1">
    <property type="nucleotide sequence ID" value="NZ_JBHSJM010000001.1"/>
</dbReference>
<protein>
    <submittedName>
        <fullName evidence="6">NADPH-dependent FMN reductase</fullName>
        <ecNumber evidence="6">1.-.-.-</ecNumber>
    </submittedName>
</protein>
<dbReference type="GO" id="GO:0016491">
    <property type="term" value="F:oxidoreductase activity"/>
    <property type="evidence" value="ECO:0007669"/>
    <property type="project" value="UniProtKB-KW"/>
</dbReference>
<evidence type="ECO:0000313" key="6">
    <source>
        <dbReference type="EMBL" id="MFD2276605.1"/>
    </source>
</evidence>
<dbReference type="PANTHER" id="PTHR43408">
    <property type="entry name" value="FMN REDUCTASE (NADPH)"/>
    <property type="match status" value="1"/>
</dbReference>
<gene>
    <name evidence="6" type="ORF">ACFSQZ_09015</name>
</gene>
<keyword evidence="2" id="KW-0285">Flavoprotein</keyword>
<dbReference type="Pfam" id="PF03358">
    <property type="entry name" value="FMN_red"/>
    <property type="match status" value="1"/>
</dbReference>
<dbReference type="EMBL" id="JBHUJC010000026">
    <property type="protein sequence ID" value="MFD2276605.1"/>
    <property type="molecule type" value="Genomic_DNA"/>
</dbReference>
<keyword evidence="4 6" id="KW-0560">Oxidoreductase</keyword>
<name>A0ABW5E567_9BACT</name>
<feature type="domain" description="NADPH-dependent FMN reductase-like" evidence="5">
    <location>
        <begin position="4"/>
        <end position="135"/>
    </location>
</feature>
<evidence type="ECO:0000259" key="5">
    <source>
        <dbReference type="Pfam" id="PF03358"/>
    </source>
</evidence>
<dbReference type="InterPro" id="IPR005025">
    <property type="entry name" value="FMN_Rdtase-like_dom"/>
</dbReference>
<reference evidence="7" key="1">
    <citation type="journal article" date="2019" name="Int. J. Syst. Evol. Microbiol.">
        <title>The Global Catalogue of Microorganisms (GCM) 10K type strain sequencing project: providing services to taxonomists for standard genome sequencing and annotation.</title>
        <authorList>
            <consortium name="The Broad Institute Genomics Platform"/>
            <consortium name="The Broad Institute Genome Sequencing Center for Infectious Disease"/>
            <person name="Wu L."/>
            <person name="Ma J."/>
        </authorList>
    </citation>
    <scope>NUCLEOTIDE SEQUENCE [LARGE SCALE GENOMIC DNA]</scope>
    <source>
        <strain evidence="7">JCM 16545</strain>
    </source>
</reference>
<dbReference type="SUPFAM" id="SSF52218">
    <property type="entry name" value="Flavoproteins"/>
    <property type="match status" value="1"/>
</dbReference>
<evidence type="ECO:0000256" key="2">
    <source>
        <dbReference type="ARBA" id="ARBA00022630"/>
    </source>
</evidence>
<proteinExistence type="inferred from homology"/>
<comment type="similarity">
    <text evidence="1">Belongs to the SsuE family.</text>
</comment>
<dbReference type="EC" id="1.-.-.-" evidence="6"/>
<keyword evidence="7" id="KW-1185">Reference proteome</keyword>
<dbReference type="Proteomes" id="UP001597297">
    <property type="component" value="Unassembled WGS sequence"/>
</dbReference>
<dbReference type="InterPro" id="IPR029039">
    <property type="entry name" value="Flavoprotein-like_sf"/>
</dbReference>
<comment type="caution">
    <text evidence="6">The sequence shown here is derived from an EMBL/GenBank/DDBJ whole genome shotgun (WGS) entry which is preliminary data.</text>
</comment>
<organism evidence="6 7">
    <name type="scientific">Rubritalea spongiae</name>
    <dbReference type="NCBI Taxonomy" id="430797"/>
    <lineage>
        <taxon>Bacteria</taxon>
        <taxon>Pseudomonadati</taxon>
        <taxon>Verrucomicrobiota</taxon>
        <taxon>Verrucomicrobiia</taxon>
        <taxon>Verrucomicrobiales</taxon>
        <taxon>Rubritaleaceae</taxon>
        <taxon>Rubritalea</taxon>
    </lineage>
</organism>
<evidence type="ECO:0000256" key="1">
    <source>
        <dbReference type="ARBA" id="ARBA00005990"/>
    </source>
</evidence>
<keyword evidence="3" id="KW-0288">FMN</keyword>
<dbReference type="Gene3D" id="3.40.50.360">
    <property type="match status" value="1"/>
</dbReference>
<dbReference type="PANTHER" id="PTHR43408:SF2">
    <property type="entry name" value="FMN REDUCTASE (NADPH)"/>
    <property type="match status" value="1"/>
</dbReference>
<accession>A0ABW5E567</accession>